<dbReference type="AlphaFoldDB" id="A0A9X3CZC1"/>
<gene>
    <name evidence="2" type="ORF">OQ279_14480</name>
</gene>
<evidence type="ECO:0000313" key="3">
    <source>
        <dbReference type="Proteomes" id="UP001148482"/>
    </source>
</evidence>
<accession>A0A9X3CZC1</accession>
<proteinExistence type="predicted"/>
<organism evidence="2 3">
    <name type="scientific">Salinimicrobium profundisediminis</name>
    <dbReference type="NCBI Taxonomy" id="2994553"/>
    <lineage>
        <taxon>Bacteria</taxon>
        <taxon>Pseudomonadati</taxon>
        <taxon>Bacteroidota</taxon>
        <taxon>Flavobacteriia</taxon>
        <taxon>Flavobacteriales</taxon>
        <taxon>Flavobacteriaceae</taxon>
        <taxon>Salinimicrobium</taxon>
    </lineage>
</organism>
<dbReference type="Gene3D" id="3.30.2310.20">
    <property type="entry name" value="RelE-like"/>
    <property type="match status" value="1"/>
</dbReference>
<evidence type="ECO:0000256" key="1">
    <source>
        <dbReference type="ARBA" id="ARBA00022649"/>
    </source>
</evidence>
<dbReference type="Pfam" id="PF05016">
    <property type="entry name" value="ParE_toxin"/>
    <property type="match status" value="1"/>
</dbReference>
<comment type="caution">
    <text evidence="2">The sequence shown here is derived from an EMBL/GenBank/DDBJ whole genome shotgun (WGS) entry which is preliminary data.</text>
</comment>
<evidence type="ECO:0000313" key="2">
    <source>
        <dbReference type="EMBL" id="MCX2839358.1"/>
    </source>
</evidence>
<dbReference type="InterPro" id="IPR035093">
    <property type="entry name" value="RelE/ParE_toxin_dom_sf"/>
</dbReference>
<sequence length="100" mass="12072">MSRKIIISEIAEKRLESLFEYLMEEWSFKVKSDFIKELDKNIQIIKDQPDVFPESDEESGLRKCVITKQTTLYYQFNDIEVHLLTFFDTRQDPEKLKKDF</sequence>
<dbReference type="InterPro" id="IPR007712">
    <property type="entry name" value="RelE/ParE_toxin"/>
</dbReference>
<dbReference type="RefSeq" id="WP_266070719.1">
    <property type="nucleotide sequence ID" value="NZ_JAPJDA010000026.1"/>
</dbReference>
<reference evidence="2" key="1">
    <citation type="submission" date="2022-11" db="EMBL/GenBank/DDBJ databases">
        <title>Salinimicrobium profundisediminis sp. nov., isolated from deep-sea sediment of the Mariana Trench.</title>
        <authorList>
            <person name="Fu H."/>
        </authorList>
    </citation>
    <scope>NUCLEOTIDE SEQUENCE</scope>
    <source>
        <strain evidence="2">MT39</strain>
    </source>
</reference>
<name>A0A9X3CZC1_9FLAO</name>
<dbReference type="Proteomes" id="UP001148482">
    <property type="component" value="Unassembled WGS sequence"/>
</dbReference>
<protein>
    <submittedName>
        <fullName evidence="2">Type II toxin-antitoxin system RelE/ParE family toxin</fullName>
    </submittedName>
</protein>
<dbReference type="EMBL" id="JAPJDA010000026">
    <property type="protein sequence ID" value="MCX2839358.1"/>
    <property type="molecule type" value="Genomic_DNA"/>
</dbReference>
<keyword evidence="3" id="KW-1185">Reference proteome</keyword>
<keyword evidence="1" id="KW-1277">Toxin-antitoxin system</keyword>